<comment type="caution">
    <text evidence="2">The sequence shown here is derived from an EMBL/GenBank/DDBJ whole genome shotgun (WGS) entry which is preliminary data.</text>
</comment>
<proteinExistence type="predicted"/>
<name>A0ABD2QKG5_9PLAT</name>
<sequence>MTLEFKQATMDMEEYKKYEDEFVDIEGTKGGKNRTKTEVREIKSQHPGHTADLKAIDSMTNNIEKNKEKK</sequence>
<reference evidence="2 3" key="1">
    <citation type="submission" date="2024-11" db="EMBL/GenBank/DDBJ databases">
        <title>Adaptive evolution of stress response genes in parasites aligns with host niche diversity.</title>
        <authorList>
            <person name="Hahn C."/>
            <person name="Resl P."/>
        </authorList>
    </citation>
    <scope>NUCLEOTIDE SEQUENCE [LARGE SCALE GENOMIC DNA]</scope>
    <source>
        <strain evidence="2">EGGRZ-B1_66</strain>
        <tissue evidence="2">Body</tissue>
    </source>
</reference>
<dbReference type="AlphaFoldDB" id="A0ABD2QKG5"/>
<gene>
    <name evidence="2" type="ORF">Ciccas_001324</name>
</gene>
<dbReference type="Proteomes" id="UP001626550">
    <property type="component" value="Unassembled WGS sequence"/>
</dbReference>
<evidence type="ECO:0000256" key="1">
    <source>
        <dbReference type="SAM" id="MobiDB-lite"/>
    </source>
</evidence>
<feature type="region of interest" description="Disordered" evidence="1">
    <location>
        <begin position="29"/>
        <end position="50"/>
    </location>
</feature>
<organism evidence="2 3">
    <name type="scientific">Cichlidogyrus casuarinus</name>
    <dbReference type="NCBI Taxonomy" id="1844966"/>
    <lineage>
        <taxon>Eukaryota</taxon>
        <taxon>Metazoa</taxon>
        <taxon>Spiralia</taxon>
        <taxon>Lophotrochozoa</taxon>
        <taxon>Platyhelminthes</taxon>
        <taxon>Monogenea</taxon>
        <taxon>Monopisthocotylea</taxon>
        <taxon>Dactylogyridea</taxon>
        <taxon>Ancyrocephalidae</taxon>
        <taxon>Cichlidogyrus</taxon>
    </lineage>
</organism>
<dbReference type="EMBL" id="JBJKFK010000084">
    <property type="protein sequence ID" value="KAL3319997.1"/>
    <property type="molecule type" value="Genomic_DNA"/>
</dbReference>
<evidence type="ECO:0000313" key="3">
    <source>
        <dbReference type="Proteomes" id="UP001626550"/>
    </source>
</evidence>
<protein>
    <submittedName>
        <fullName evidence="2">Uncharacterized protein</fullName>
    </submittedName>
</protein>
<evidence type="ECO:0000313" key="2">
    <source>
        <dbReference type="EMBL" id="KAL3319997.1"/>
    </source>
</evidence>
<accession>A0ABD2QKG5</accession>
<keyword evidence="3" id="KW-1185">Reference proteome</keyword>
<feature type="compositionally biased region" description="Basic and acidic residues" evidence="1">
    <location>
        <begin position="35"/>
        <end position="50"/>
    </location>
</feature>